<comment type="caution">
    <text evidence="3">The sequence shown here is derived from an EMBL/GenBank/DDBJ whole genome shotgun (WGS) entry which is preliminary data.</text>
</comment>
<dbReference type="PROSITE" id="PS51257">
    <property type="entry name" value="PROKAR_LIPOPROTEIN"/>
    <property type="match status" value="1"/>
</dbReference>
<protein>
    <submittedName>
        <fullName evidence="3">Uncharacterized protein</fullName>
    </submittedName>
</protein>
<dbReference type="InterPro" id="IPR019734">
    <property type="entry name" value="TPR_rpt"/>
</dbReference>
<gene>
    <name evidence="3" type="ORF">DCW38_02105</name>
</gene>
<feature type="repeat" description="TPR" evidence="1">
    <location>
        <begin position="197"/>
        <end position="230"/>
    </location>
</feature>
<dbReference type="Gene3D" id="1.25.40.10">
    <property type="entry name" value="Tetratricopeptide repeat domain"/>
    <property type="match status" value="2"/>
</dbReference>
<dbReference type="EMBL" id="DMZY01000064">
    <property type="protein sequence ID" value="HAV91957.1"/>
    <property type="molecule type" value="Genomic_DNA"/>
</dbReference>
<dbReference type="AlphaFoldDB" id="A0A350H8U1"/>
<proteinExistence type="predicted"/>
<dbReference type="InterPro" id="IPR011990">
    <property type="entry name" value="TPR-like_helical_dom_sf"/>
</dbReference>
<evidence type="ECO:0000313" key="3">
    <source>
        <dbReference type="EMBL" id="HAV91957.1"/>
    </source>
</evidence>
<dbReference type="PROSITE" id="PS50005">
    <property type="entry name" value="TPR"/>
    <property type="match status" value="1"/>
</dbReference>
<organism evidence="3 4">
    <name type="scientific">candidate division WOR-3 bacterium</name>
    <dbReference type="NCBI Taxonomy" id="2052148"/>
    <lineage>
        <taxon>Bacteria</taxon>
        <taxon>Bacteria division WOR-3</taxon>
    </lineage>
</organism>
<reference evidence="3 4" key="1">
    <citation type="journal article" date="2018" name="Nat. Biotechnol.">
        <title>A standardized bacterial taxonomy based on genome phylogeny substantially revises the tree of life.</title>
        <authorList>
            <person name="Parks D.H."/>
            <person name="Chuvochina M."/>
            <person name="Waite D.W."/>
            <person name="Rinke C."/>
            <person name="Skarshewski A."/>
            <person name="Chaumeil P.A."/>
            <person name="Hugenholtz P."/>
        </authorList>
    </citation>
    <scope>NUCLEOTIDE SEQUENCE [LARGE SCALE GENOMIC DNA]</scope>
    <source>
        <strain evidence="3">UBA9956</strain>
    </source>
</reference>
<evidence type="ECO:0000313" key="4">
    <source>
        <dbReference type="Proteomes" id="UP000264062"/>
    </source>
</evidence>
<keyword evidence="1" id="KW-0802">TPR repeat</keyword>
<sequence length="255" mass="29590">MKKINLLLLAILLTAVACFAIEDLDGYYKALEDARYYVGESKMDSADIRIAEMNDFLKAGKYSEETDEYGNYYYALGVRQINSDMEKEAKENLQKCIDIFKKIYGEKNEIMYHVYRNIGKECVFAEKCEAALDYFKSSDEIFSYAGIEMDANYGELKYFQARMSLVIKEPNYAQSLQYAEKAIDAYDYSVDYGYEYCKSYEMAGDTYMALKKYQEAYDSYSHALNAYTEYLGPDGDEFLKLTEKLSEAEKLKDKK</sequence>
<feature type="signal peptide" evidence="2">
    <location>
        <begin position="1"/>
        <end position="20"/>
    </location>
</feature>
<dbReference type="Proteomes" id="UP000264062">
    <property type="component" value="Unassembled WGS sequence"/>
</dbReference>
<evidence type="ECO:0000256" key="2">
    <source>
        <dbReference type="SAM" id="SignalP"/>
    </source>
</evidence>
<dbReference type="SUPFAM" id="SSF48452">
    <property type="entry name" value="TPR-like"/>
    <property type="match status" value="1"/>
</dbReference>
<name>A0A350H8U1_UNCW3</name>
<accession>A0A350H8U1</accession>
<feature type="chain" id="PRO_5016872364" evidence="2">
    <location>
        <begin position="21"/>
        <end position="255"/>
    </location>
</feature>
<evidence type="ECO:0000256" key="1">
    <source>
        <dbReference type="PROSITE-ProRule" id="PRU00339"/>
    </source>
</evidence>
<keyword evidence="2" id="KW-0732">Signal</keyword>